<keyword evidence="4" id="KW-0460">Magnesium</keyword>
<dbReference type="Gene3D" id="3.40.50.150">
    <property type="entry name" value="Vaccinia Virus protein VP39"/>
    <property type="match status" value="2"/>
</dbReference>
<comment type="caution">
    <text evidence="5">The sequence shown here is derived from an EMBL/GenBank/DDBJ whole genome shotgun (WGS) entry which is preliminary data.</text>
</comment>
<evidence type="ECO:0000256" key="4">
    <source>
        <dbReference type="ARBA" id="ARBA00022842"/>
    </source>
</evidence>
<name>A0A9Q1QRJ6_9CARY</name>
<keyword evidence="1" id="KW-0489">Methyltransferase</keyword>
<keyword evidence="6" id="KW-1185">Reference proteome</keyword>
<gene>
    <name evidence="5" type="ORF">Cgig2_001356</name>
</gene>
<dbReference type="InterPro" id="IPR042086">
    <property type="entry name" value="MeTrfase_capping"/>
</dbReference>
<sequence>MFDRSISYEWLREEQPTIKQVLSLTKSIKEEAIREFYYRQQPKIISIADLGCSSAELNNLGVVSELIAVVEEARRQLGDGPLEYHVCLNDLPGNDFNTVFRSLTKFEEKLQKEIMGDDAKDFGHCFVNGVPGSFYGRLFPSNSMHFVHSSYSLMWLSQVPEAVDENKGNICIAKTSPPSVVKAYFEQFQNDFTMFLRCRSMELIGGGKMVLTILGRKTNEPYAKESSYMYELLATVLNNMVTEGLIEEEKLNRFNIPFYAPSPTEVGFLIEKEGSFSLNQIYVSQVSWQPGHNYNTSNNGNNGASNQEEDCDNVQWYDFVKCMRSVSEPLLTSHFGEGIIEEVFQRYSQIVRVSMLKEKNAFVNLIAVVEEARRQLGDGPLEYHVCLNDLPGNDFNAVFRSLTKFEKLQKEIMGDDEKNFGHCFVNGVPGSFYERLFPCNSMHFVHSSCSLMGLSQVPEAVEENKGNIYIAETSPPSVVRAYFEQFQNDCTMFLRCRSKELIGGGKMVLTILGRKTNEPYARESSYMYELLATVLYNMVAEGLIEEES</sequence>
<dbReference type="Proteomes" id="UP001153076">
    <property type="component" value="Unassembled WGS sequence"/>
</dbReference>
<reference evidence="5" key="1">
    <citation type="submission" date="2022-04" db="EMBL/GenBank/DDBJ databases">
        <title>Carnegiea gigantea Genome sequencing and assembly v2.</title>
        <authorList>
            <person name="Copetti D."/>
            <person name="Sanderson M.J."/>
            <person name="Burquez A."/>
            <person name="Wojciechowski M.F."/>
        </authorList>
    </citation>
    <scope>NUCLEOTIDE SEQUENCE</scope>
    <source>
        <strain evidence="5">SGP5-SGP5p</strain>
        <tissue evidence="5">Aerial part</tissue>
    </source>
</reference>
<accession>A0A9Q1QRJ6</accession>
<evidence type="ECO:0000313" key="5">
    <source>
        <dbReference type="EMBL" id="KAJ8449700.1"/>
    </source>
</evidence>
<dbReference type="Gene3D" id="1.10.1200.270">
    <property type="entry name" value="Methyltransferase, alpha-helical capping domain"/>
    <property type="match status" value="1"/>
</dbReference>
<dbReference type="InterPro" id="IPR005299">
    <property type="entry name" value="MeTrfase_7"/>
</dbReference>
<evidence type="ECO:0000256" key="3">
    <source>
        <dbReference type="ARBA" id="ARBA00022723"/>
    </source>
</evidence>
<dbReference type="EMBL" id="JAKOGI010000019">
    <property type="protein sequence ID" value="KAJ8449700.1"/>
    <property type="molecule type" value="Genomic_DNA"/>
</dbReference>
<dbReference type="Pfam" id="PF03492">
    <property type="entry name" value="Methyltransf_7"/>
    <property type="match status" value="1"/>
</dbReference>
<keyword evidence="2" id="KW-0808">Transferase</keyword>
<dbReference type="GO" id="GO:0032259">
    <property type="term" value="P:methylation"/>
    <property type="evidence" value="ECO:0007669"/>
    <property type="project" value="UniProtKB-KW"/>
</dbReference>
<evidence type="ECO:0000256" key="2">
    <source>
        <dbReference type="ARBA" id="ARBA00022679"/>
    </source>
</evidence>
<evidence type="ECO:0000256" key="1">
    <source>
        <dbReference type="ARBA" id="ARBA00022603"/>
    </source>
</evidence>
<protein>
    <submittedName>
        <fullName evidence="5">Uncharacterized protein</fullName>
    </submittedName>
</protein>
<keyword evidence="3" id="KW-0479">Metal-binding</keyword>
<dbReference type="GO" id="GO:0046872">
    <property type="term" value="F:metal ion binding"/>
    <property type="evidence" value="ECO:0007669"/>
    <property type="project" value="UniProtKB-KW"/>
</dbReference>
<dbReference type="PANTHER" id="PTHR31009">
    <property type="entry name" value="S-ADENOSYL-L-METHIONINE:CARBOXYL METHYLTRANSFERASE FAMILY PROTEIN"/>
    <property type="match status" value="1"/>
</dbReference>
<dbReference type="AlphaFoldDB" id="A0A9Q1QRJ6"/>
<dbReference type="InterPro" id="IPR029063">
    <property type="entry name" value="SAM-dependent_MTases_sf"/>
</dbReference>
<dbReference type="SUPFAM" id="SSF53335">
    <property type="entry name" value="S-adenosyl-L-methionine-dependent methyltransferases"/>
    <property type="match status" value="2"/>
</dbReference>
<proteinExistence type="predicted"/>
<evidence type="ECO:0000313" key="6">
    <source>
        <dbReference type="Proteomes" id="UP001153076"/>
    </source>
</evidence>
<organism evidence="5 6">
    <name type="scientific">Carnegiea gigantea</name>
    <dbReference type="NCBI Taxonomy" id="171969"/>
    <lineage>
        <taxon>Eukaryota</taxon>
        <taxon>Viridiplantae</taxon>
        <taxon>Streptophyta</taxon>
        <taxon>Embryophyta</taxon>
        <taxon>Tracheophyta</taxon>
        <taxon>Spermatophyta</taxon>
        <taxon>Magnoliopsida</taxon>
        <taxon>eudicotyledons</taxon>
        <taxon>Gunneridae</taxon>
        <taxon>Pentapetalae</taxon>
        <taxon>Caryophyllales</taxon>
        <taxon>Cactineae</taxon>
        <taxon>Cactaceae</taxon>
        <taxon>Cactoideae</taxon>
        <taxon>Echinocereeae</taxon>
        <taxon>Carnegiea</taxon>
    </lineage>
</organism>
<dbReference type="OrthoDB" id="1523883at2759"/>
<dbReference type="GO" id="GO:0008168">
    <property type="term" value="F:methyltransferase activity"/>
    <property type="evidence" value="ECO:0007669"/>
    <property type="project" value="UniProtKB-KW"/>
</dbReference>